<feature type="compositionally biased region" description="Low complexity" evidence="1">
    <location>
        <begin position="367"/>
        <end position="376"/>
    </location>
</feature>
<name>A2FJL1_TRIV3</name>
<sequence length="481" mass="53699">MSSKSHHSHHSRSNTKSSNEYTYPSYTTFGTTQTYSSYTSQNNASETASATGSTTRIRVKVCRKRDENGNYLPHKHQHSNNEQSKKHRIVKHKDGAVAGTDVFPESTATHEEIYPVTQSELTNFPTMTTESTSTFTQQEREHPHHHHKGYDREHHKWAVKKRALELLKLNPQQNVPEDQTFTALGFEEPAGPSEFSKYRDVTITTTMAEEMSMIDTKDSTTVDTATDDFGVPIPAKELFPDYISVPRRRDIKVGLADAAVQPEEEPYDPKKEEELRRYVYLSREKIYPKRRRNVMYTHPLPPPPGLEDATRERDLGLFDHKAPQSGLEEGPLYAMPPETSLTPSKASSKSRSVKSEKDSATNSYTATQSDTNTGTHTGTGTGTKTGTGTNTNSGSGYSISSRHKTSTTGHAQVPGGFTSVTELITANPKSAEFVEVSNTGNDNAMKFVEVTATATDEEDAEDEEEEEEEEEIYEEEEVDEN</sequence>
<feature type="compositionally biased region" description="Acidic residues" evidence="1">
    <location>
        <begin position="455"/>
        <end position="481"/>
    </location>
</feature>
<keyword evidence="3" id="KW-1185">Reference proteome</keyword>
<reference evidence="2" key="1">
    <citation type="submission" date="2006-10" db="EMBL/GenBank/DDBJ databases">
        <authorList>
            <person name="Amadeo P."/>
            <person name="Zhao Q."/>
            <person name="Wortman J."/>
            <person name="Fraser-Liggett C."/>
            <person name="Carlton J."/>
        </authorList>
    </citation>
    <scope>NUCLEOTIDE SEQUENCE</scope>
    <source>
        <strain evidence="2">G3</strain>
    </source>
</reference>
<organism evidence="2 3">
    <name type="scientific">Trichomonas vaginalis (strain ATCC PRA-98 / G3)</name>
    <dbReference type="NCBI Taxonomy" id="412133"/>
    <lineage>
        <taxon>Eukaryota</taxon>
        <taxon>Metamonada</taxon>
        <taxon>Parabasalia</taxon>
        <taxon>Trichomonadida</taxon>
        <taxon>Trichomonadidae</taxon>
        <taxon>Trichomonas</taxon>
    </lineage>
</organism>
<dbReference type="KEGG" id="tva:4752641"/>
<feature type="region of interest" description="Disordered" evidence="1">
    <location>
        <begin position="321"/>
        <end position="416"/>
    </location>
</feature>
<proteinExistence type="predicted"/>
<dbReference type="Proteomes" id="UP000001542">
    <property type="component" value="Unassembled WGS sequence"/>
</dbReference>
<feature type="compositionally biased region" description="Low complexity" evidence="1">
    <location>
        <begin position="14"/>
        <end position="55"/>
    </location>
</feature>
<evidence type="ECO:0000313" key="2">
    <source>
        <dbReference type="EMBL" id="EAX94898.1"/>
    </source>
</evidence>
<feature type="compositionally biased region" description="Basic residues" evidence="1">
    <location>
        <begin position="1"/>
        <end position="13"/>
    </location>
</feature>
<dbReference type="VEuPathDB" id="TrichDB:TVAGG3_1088260"/>
<feature type="compositionally biased region" description="Low complexity" evidence="1">
    <location>
        <begin position="386"/>
        <end position="400"/>
    </location>
</feature>
<accession>A2FJL1</accession>
<gene>
    <name evidence="2" type="ORF">TVAG_382830</name>
</gene>
<evidence type="ECO:0000313" key="3">
    <source>
        <dbReference type="Proteomes" id="UP000001542"/>
    </source>
</evidence>
<evidence type="ECO:0000256" key="1">
    <source>
        <dbReference type="SAM" id="MobiDB-lite"/>
    </source>
</evidence>
<feature type="compositionally biased region" description="Low complexity" evidence="1">
    <location>
        <begin position="340"/>
        <end position="350"/>
    </location>
</feature>
<protein>
    <submittedName>
        <fullName evidence="2">Uncharacterized protein</fullName>
    </submittedName>
</protein>
<dbReference type="EMBL" id="DS113832">
    <property type="protein sequence ID" value="EAX94898.1"/>
    <property type="molecule type" value="Genomic_DNA"/>
</dbReference>
<feature type="region of interest" description="Disordered" evidence="1">
    <location>
        <begin position="1"/>
        <end position="56"/>
    </location>
</feature>
<reference evidence="2" key="2">
    <citation type="journal article" date="2007" name="Science">
        <title>Draft genome sequence of the sexually transmitted pathogen Trichomonas vaginalis.</title>
        <authorList>
            <person name="Carlton J.M."/>
            <person name="Hirt R.P."/>
            <person name="Silva J.C."/>
            <person name="Delcher A.L."/>
            <person name="Schatz M."/>
            <person name="Zhao Q."/>
            <person name="Wortman J.R."/>
            <person name="Bidwell S.L."/>
            <person name="Alsmark U.C.M."/>
            <person name="Besteiro S."/>
            <person name="Sicheritz-Ponten T."/>
            <person name="Noel C.J."/>
            <person name="Dacks J.B."/>
            <person name="Foster P.G."/>
            <person name="Simillion C."/>
            <person name="Van de Peer Y."/>
            <person name="Miranda-Saavedra D."/>
            <person name="Barton G.J."/>
            <person name="Westrop G.D."/>
            <person name="Mueller S."/>
            <person name="Dessi D."/>
            <person name="Fiori P.L."/>
            <person name="Ren Q."/>
            <person name="Paulsen I."/>
            <person name="Zhang H."/>
            <person name="Bastida-Corcuera F.D."/>
            <person name="Simoes-Barbosa A."/>
            <person name="Brown M.T."/>
            <person name="Hayes R.D."/>
            <person name="Mukherjee M."/>
            <person name="Okumura C.Y."/>
            <person name="Schneider R."/>
            <person name="Smith A.J."/>
            <person name="Vanacova S."/>
            <person name="Villalvazo M."/>
            <person name="Haas B.J."/>
            <person name="Pertea M."/>
            <person name="Feldblyum T.V."/>
            <person name="Utterback T.R."/>
            <person name="Shu C.L."/>
            <person name="Osoegawa K."/>
            <person name="de Jong P.J."/>
            <person name="Hrdy I."/>
            <person name="Horvathova L."/>
            <person name="Zubacova Z."/>
            <person name="Dolezal P."/>
            <person name="Malik S.B."/>
            <person name="Logsdon J.M. Jr."/>
            <person name="Henze K."/>
            <person name="Gupta A."/>
            <person name="Wang C.C."/>
            <person name="Dunne R.L."/>
            <person name="Upcroft J.A."/>
            <person name="Upcroft P."/>
            <person name="White O."/>
            <person name="Salzberg S.L."/>
            <person name="Tang P."/>
            <person name="Chiu C.-H."/>
            <person name="Lee Y.-S."/>
            <person name="Embley T.M."/>
            <person name="Coombs G.H."/>
            <person name="Mottram J.C."/>
            <person name="Tachezy J."/>
            <person name="Fraser-Liggett C.M."/>
            <person name="Johnson P.J."/>
        </authorList>
    </citation>
    <scope>NUCLEOTIDE SEQUENCE [LARGE SCALE GENOMIC DNA]</scope>
    <source>
        <strain evidence="2">G3</strain>
    </source>
</reference>
<dbReference type="VEuPathDB" id="TrichDB:TVAG_382830"/>
<feature type="region of interest" description="Disordered" evidence="1">
    <location>
        <begin position="451"/>
        <end position="481"/>
    </location>
</feature>
<dbReference type="RefSeq" id="XP_001307828.1">
    <property type="nucleotide sequence ID" value="XM_001307827.1"/>
</dbReference>
<dbReference type="InParanoid" id="A2FJL1"/>
<dbReference type="AlphaFoldDB" id="A2FJL1"/>